<evidence type="ECO:0000313" key="2">
    <source>
        <dbReference type="Proteomes" id="UP000064967"/>
    </source>
</evidence>
<sequence length="63" mass="7333">MLPSKYVLYQCQRLLECSALRTSDHVRMDLEGELLALFLAQASWDRPTWRNVPTINVRELGRA</sequence>
<keyword evidence="2" id="KW-1185">Reference proteome</keyword>
<accession>A0A0K1Q9A3</accession>
<gene>
    <name evidence="1" type="ORF">AKJ09_08976</name>
</gene>
<protein>
    <submittedName>
        <fullName evidence="1">Uncharacterized protein</fullName>
    </submittedName>
</protein>
<name>A0A0K1Q9A3_9BACT</name>
<reference evidence="1 2" key="1">
    <citation type="submission" date="2015-08" db="EMBL/GenBank/DDBJ databases">
        <authorList>
            <person name="Babu N.S."/>
            <person name="Beckwith C.J."/>
            <person name="Beseler K.G."/>
            <person name="Brison A."/>
            <person name="Carone J.V."/>
            <person name="Caskin T.P."/>
            <person name="Diamond M."/>
            <person name="Durham M.E."/>
            <person name="Foxe J.M."/>
            <person name="Go M."/>
            <person name="Henderson B.A."/>
            <person name="Jones I.B."/>
            <person name="McGettigan J.A."/>
            <person name="Micheletti S.J."/>
            <person name="Nasrallah M.E."/>
            <person name="Ortiz D."/>
            <person name="Piller C.R."/>
            <person name="Privatt S.R."/>
            <person name="Schneider S.L."/>
            <person name="Sharp S."/>
            <person name="Smith T.C."/>
            <person name="Stanton J.D."/>
            <person name="Ullery H.E."/>
            <person name="Wilson R.J."/>
            <person name="Serrano M.G."/>
            <person name="Buck G."/>
            <person name="Lee V."/>
            <person name="Wang Y."/>
            <person name="Carvalho R."/>
            <person name="Voegtly L."/>
            <person name="Shi R."/>
            <person name="Duckworth R."/>
            <person name="Johnson A."/>
            <person name="Loviza R."/>
            <person name="Walstead R."/>
            <person name="Shah Z."/>
            <person name="Kiflezghi M."/>
            <person name="Wade K."/>
            <person name="Ball S.L."/>
            <person name="Bradley K.W."/>
            <person name="Asai D.J."/>
            <person name="Bowman C.A."/>
            <person name="Russell D.A."/>
            <person name="Pope W.H."/>
            <person name="Jacobs-Sera D."/>
            <person name="Hendrix R.W."/>
            <person name="Hatfull G.F."/>
        </authorList>
    </citation>
    <scope>NUCLEOTIDE SEQUENCE [LARGE SCALE GENOMIC DNA]</scope>
    <source>
        <strain evidence="1 2">DSM 27648</strain>
    </source>
</reference>
<dbReference type="KEGG" id="llu:AKJ09_08976"/>
<dbReference type="STRING" id="1391654.AKJ09_08976"/>
<proteinExistence type="predicted"/>
<dbReference type="EMBL" id="CP012333">
    <property type="protein sequence ID" value="AKV02313.1"/>
    <property type="molecule type" value="Genomic_DNA"/>
</dbReference>
<dbReference type="RefSeq" id="WP_169928270.1">
    <property type="nucleotide sequence ID" value="NZ_CP012333.1"/>
</dbReference>
<dbReference type="AlphaFoldDB" id="A0A0K1Q9A3"/>
<organism evidence="1 2">
    <name type="scientific">Labilithrix luteola</name>
    <dbReference type="NCBI Taxonomy" id="1391654"/>
    <lineage>
        <taxon>Bacteria</taxon>
        <taxon>Pseudomonadati</taxon>
        <taxon>Myxococcota</taxon>
        <taxon>Polyangia</taxon>
        <taxon>Polyangiales</taxon>
        <taxon>Labilitrichaceae</taxon>
        <taxon>Labilithrix</taxon>
    </lineage>
</organism>
<evidence type="ECO:0000313" key="1">
    <source>
        <dbReference type="EMBL" id="AKV02313.1"/>
    </source>
</evidence>
<dbReference type="Proteomes" id="UP000064967">
    <property type="component" value="Chromosome"/>
</dbReference>